<keyword evidence="8" id="KW-1185">Reference proteome</keyword>
<dbReference type="Gene3D" id="3.40.190.10">
    <property type="entry name" value="Periplasmic binding protein-like II"/>
    <property type="match status" value="4"/>
</dbReference>
<dbReference type="GO" id="GO:0003700">
    <property type="term" value="F:DNA-binding transcription factor activity"/>
    <property type="evidence" value="ECO:0007669"/>
    <property type="project" value="TreeGrafter"/>
</dbReference>
<feature type="non-terminal residue" evidence="7">
    <location>
        <position position="338"/>
    </location>
</feature>
<feature type="compositionally biased region" description="Low complexity" evidence="5">
    <location>
        <begin position="314"/>
        <end position="325"/>
    </location>
</feature>
<comment type="similarity">
    <text evidence="1">Belongs to the LysR transcriptional regulatory family.</text>
</comment>
<dbReference type="Pfam" id="PF03466">
    <property type="entry name" value="LysR_substrate"/>
    <property type="match status" value="2"/>
</dbReference>
<feature type="domain" description="LysR substrate-binding" evidence="6">
    <location>
        <begin position="199"/>
        <end position="265"/>
    </location>
</feature>
<dbReference type="GO" id="GO:0032993">
    <property type="term" value="C:protein-DNA complex"/>
    <property type="evidence" value="ECO:0007669"/>
    <property type="project" value="TreeGrafter"/>
</dbReference>
<comment type="caution">
    <text evidence="7">The sequence shown here is derived from an EMBL/GenBank/DDBJ whole genome shotgun (WGS) entry which is preliminary data.</text>
</comment>
<feature type="compositionally biased region" description="Gly residues" evidence="5">
    <location>
        <begin position="326"/>
        <end position="338"/>
    </location>
</feature>
<reference evidence="7 8" key="1">
    <citation type="submission" date="2019-01" db="EMBL/GenBank/DDBJ databases">
        <title>Agromyces.</title>
        <authorList>
            <person name="Li J."/>
        </authorList>
    </citation>
    <scope>NUCLEOTIDE SEQUENCE [LARGE SCALE GENOMIC DNA]</scope>
    <source>
        <strain evidence="7 8">DSM 15934</strain>
    </source>
</reference>
<evidence type="ECO:0000256" key="1">
    <source>
        <dbReference type="ARBA" id="ARBA00009437"/>
    </source>
</evidence>
<proteinExistence type="inferred from homology"/>
<keyword evidence="4" id="KW-0804">Transcription</keyword>
<dbReference type="SUPFAM" id="SSF53850">
    <property type="entry name" value="Periplasmic binding protein-like II"/>
    <property type="match status" value="1"/>
</dbReference>
<feature type="compositionally biased region" description="Acidic residues" evidence="5">
    <location>
        <begin position="275"/>
        <end position="284"/>
    </location>
</feature>
<dbReference type="PANTHER" id="PTHR30346:SF0">
    <property type="entry name" value="HCA OPERON TRANSCRIPTIONAL ACTIVATOR HCAR"/>
    <property type="match status" value="1"/>
</dbReference>
<dbReference type="Proteomes" id="UP000293865">
    <property type="component" value="Unassembled WGS sequence"/>
</dbReference>
<feature type="region of interest" description="Disordered" evidence="5">
    <location>
        <begin position="265"/>
        <end position="338"/>
    </location>
</feature>
<evidence type="ECO:0000313" key="7">
    <source>
        <dbReference type="EMBL" id="RXZ66802.1"/>
    </source>
</evidence>
<dbReference type="OrthoDB" id="3388207at2"/>
<sequence>MRALTAQHLQPLGRVGEERVQLVSRDDARAELLGCSLEEDAELLGSGLGFHRLVLAHPHTVARSAGCAHRAARTTIVYAVSRPLHVWPQHETGAEVTLRLRYVAGVSPAKWLRAWGDRRPDLPVEALRVEEPAQLAELVAGEADLAFVRLPVDLTGLHSVQLWEELAVAVLPKEHPLADAEALTVADLEGEPLAPAQPDAAMTMELIAAGTGHAIMPHGVARLHHRRDVVAVPVTDAAPTRIALVWRVDRDDADIQEFVAVVRGRTARSSRREEDEAADAEAESTADVKAKAAGKGAGKAGEKAGSGKAGSGGAKPRTGGKAANRGGRGAGGGTKSGR</sequence>
<evidence type="ECO:0000256" key="3">
    <source>
        <dbReference type="ARBA" id="ARBA00023125"/>
    </source>
</evidence>
<evidence type="ECO:0000256" key="4">
    <source>
        <dbReference type="ARBA" id="ARBA00023163"/>
    </source>
</evidence>
<dbReference type="CDD" id="cd08414">
    <property type="entry name" value="PBP2_LTTR_aromatics_like"/>
    <property type="match status" value="1"/>
</dbReference>
<evidence type="ECO:0000256" key="5">
    <source>
        <dbReference type="SAM" id="MobiDB-lite"/>
    </source>
</evidence>
<evidence type="ECO:0000259" key="6">
    <source>
        <dbReference type="Pfam" id="PF03466"/>
    </source>
</evidence>
<protein>
    <recommendedName>
        <fullName evidence="6">LysR substrate-binding domain-containing protein</fullName>
    </recommendedName>
</protein>
<evidence type="ECO:0000256" key="2">
    <source>
        <dbReference type="ARBA" id="ARBA00023015"/>
    </source>
</evidence>
<accession>A0A4Q2KSV5</accession>
<gene>
    <name evidence="7" type="ORF">ESP51_20395</name>
</gene>
<feature type="compositionally biased region" description="Low complexity" evidence="5">
    <location>
        <begin position="285"/>
        <end position="294"/>
    </location>
</feature>
<feature type="domain" description="LysR substrate-binding" evidence="6">
    <location>
        <begin position="110"/>
        <end position="193"/>
    </location>
</feature>
<evidence type="ECO:0000313" key="8">
    <source>
        <dbReference type="Proteomes" id="UP000293865"/>
    </source>
</evidence>
<dbReference type="AlphaFoldDB" id="A0A4Q2KSV5"/>
<dbReference type="PANTHER" id="PTHR30346">
    <property type="entry name" value="TRANSCRIPTIONAL DUAL REGULATOR HCAR-RELATED"/>
    <property type="match status" value="1"/>
</dbReference>
<dbReference type="EMBL" id="SDPN01000100">
    <property type="protein sequence ID" value="RXZ66802.1"/>
    <property type="molecule type" value="Genomic_DNA"/>
</dbReference>
<keyword evidence="2" id="KW-0805">Transcription regulation</keyword>
<dbReference type="GO" id="GO:0003677">
    <property type="term" value="F:DNA binding"/>
    <property type="evidence" value="ECO:0007669"/>
    <property type="project" value="UniProtKB-KW"/>
</dbReference>
<organism evidence="7 8">
    <name type="scientific">Agromyces albus</name>
    <dbReference type="NCBI Taxonomy" id="205332"/>
    <lineage>
        <taxon>Bacteria</taxon>
        <taxon>Bacillati</taxon>
        <taxon>Actinomycetota</taxon>
        <taxon>Actinomycetes</taxon>
        <taxon>Micrococcales</taxon>
        <taxon>Microbacteriaceae</taxon>
        <taxon>Agromyces</taxon>
    </lineage>
</organism>
<dbReference type="InterPro" id="IPR005119">
    <property type="entry name" value="LysR_subst-bd"/>
</dbReference>
<keyword evidence="3" id="KW-0238">DNA-binding</keyword>
<name>A0A4Q2KSV5_9MICO</name>